<organism evidence="1 2">
    <name type="scientific">Trichonephila clavipes</name>
    <name type="common">Golden silk orbweaver</name>
    <name type="synonym">Nephila clavipes</name>
    <dbReference type="NCBI Taxonomy" id="2585209"/>
    <lineage>
        <taxon>Eukaryota</taxon>
        <taxon>Metazoa</taxon>
        <taxon>Ecdysozoa</taxon>
        <taxon>Arthropoda</taxon>
        <taxon>Chelicerata</taxon>
        <taxon>Arachnida</taxon>
        <taxon>Araneae</taxon>
        <taxon>Araneomorphae</taxon>
        <taxon>Entelegynae</taxon>
        <taxon>Araneoidea</taxon>
        <taxon>Nephilidae</taxon>
        <taxon>Trichonephila</taxon>
    </lineage>
</organism>
<reference evidence="1" key="1">
    <citation type="submission" date="2020-08" db="EMBL/GenBank/DDBJ databases">
        <title>Multicomponent nature underlies the extraordinary mechanical properties of spider dragline silk.</title>
        <authorList>
            <person name="Kono N."/>
            <person name="Nakamura H."/>
            <person name="Mori M."/>
            <person name="Yoshida Y."/>
            <person name="Ohtoshi R."/>
            <person name="Malay A.D."/>
            <person name="Moran D.A.P."/>
            <person name="Tomita M."/>
            <person name="Numata K."/>
            <person name="Arakawa K."/>
        </authorList>
    </citation>
    <scope>NUCLEOTIDE SEQUENCE</scope>
</reference>
<name>A0A8X6WB33_TRICX</name>
<dbReference type="AlphaFoldDB" id="A0A8X6WB33"/>
<keyword evidence="2" id="KW-1185">Reference proteome</keyword>
<accession>A0A8X6WB33</accession>
<dbReference type="Proteomes" id="UP000887159">
    <property type="component" value="Unassembled WGS sequence"/>
</dbReference>
<gene>
    <name evidence="1" type="primary">X975_15885</name>
    <name evidence="1" type="ORF">TNCV_4360611</name>
</gene>
<evidence type="ECO:0000313" key="2">
    <source>
        <dbReference type="Proteomes" id="UP000887159"/>
    </source>
</evidence>
<protein>
    <submittedName>
        <fullName evidence="1">Uncharacterized protein</fullName>
    </submittedName>
</protein>
<dbReference type="EMBL" id="BMAU01021396">
    <property type="protein sequence ID" value="GFY31154.1"/>
    <property type="molecule type" value="Genomic_DNA"/>
</dbReference>
<proteinExistence type="predicted"/>
<sequence length="233" mass="26234">MIEFTDFCEVWFLPESVAAIVGDPRYHTPRHRFKETLDVSLGYSRPIYSSFQTFPKLIWCGSWGCNLRQSLSNHGPHVFYRLKIRRTASRPGIQFTLVIDEEPLDKLCHVWLRFILLKYGCGQALKKSARVISNTAPYHNTRRRTSEAVYNTAIQHPLFKVSPDSNPIIVVLQTDAAEVSVKGGDVCGSASRGCTEVDAMDHVGPSFPPASSGHVSALQFFGFIQHDYRFPEG</sequence>
<comment type="caution">
    <text evidence="1">The sequence shown here is derived from an EMBL/GenBank/DDBJ whole genome shotgun (WGS) entry which is preliminary data.</text>
</comment>
<evidence type="ECO:0000313" key="1">
    <source>
        <dbReference type="EMBL" id="GFY31154.1"/>
    </source>
</evidence>